<organism evidence="3 4">
    <name type="scientific">Trametes cubensis</name>
    <dbReference type="NCBI Taxonomy" id="1111947"/>
    <lineage>
        <taxon>Eukaryota</taxon>
        <taxon>Fungi</taxon>
        <taxon>Dikarya</taxon>
        <taxon>Basidiomycota</taxon>
        <taxon>Agaricomycotina</taxon>
        <taxon>Agaricomycetes</taxon>
        <taxon>Polyporales</taxon>
        <taxon>Polyporaceae</taxon>
        <taxon>Trametes</taxon>
    </lineage>
</organism>
<comment type="caution">
    <text evidence="3">The sequence shown here is derived from an EMBL/GenBank/DDBJ whole genome shotgun (WGS) entry which is preliminary data.</text>
</comment>
<protein>
    <recommendedName>
        <fullName evidence="5">Terpenoid synthase</fullName>
    </recommendedName>
</protein>
<dbReference type="Proteomes" id="UP001215151">
    <property type="component" value="Unassembled WGS sequence"/>
</dbReference>
<keyword evidence="2" id="KW-0456">Lyase</keyword>
<dbReference type="Gene3D" id="1.10.600.10">
    <property type="entry name" value="Farnesyl Diphosphate Synthase"/>
    <property type="match status" value="1"/>
</dbReference>
<name>A0AAD7TPI9_9APHY</name>
<dbReference type="AlphaFoldDB" id="A0AAD7TPI9"/>
<dbReference type="SUPFAM" id="SSF48576">
    <property type="entry name" value="Terpenoid synthases"/>
    <property type="match status" value="1"/>
</dbReference>
<gene>
    <name evidence="3" type="ORF">ONZ51_g7763</name>
</gene>
<dbReference type="EMBL" id="JAPEVG010000216">
    <property type="protein sequence ID" value="KAJ8473619.1"/>
    <property type="molecule type" value="Genomic_DNA"/>
</dbReference>
<reference evidence="3" key="1">
    <citation type="submission" date="2022-11" db="EMBL/GenBank/DDBJ databases">
        <title>Genome Sequence of Cubamyces cubensis.</title>
        <authorList>
            <person name="Buettner E."/>
        </authorList>
    </citation>
    <scope>NUCLEOTIDE SEQUENCE</scope>
    <source>
        <strain evidence="3">MPL-01</strain>
    </source>
</reference>
<dbReference type="Pfam" id="PF06330">
    <property type="entry name" value="TRI5"/>
    <property type="match status" value="1"/>
</dbReference>
<evidence type="ECO:0000256" key="2">
    <source>
        <dbReference type="ARBA" id="ARBA00023239"/>
    </source>
</evidence>
<dbReference type="InterPro" id="IPR008949">
    <property type="entry name" value="Isoprenoid_synthase_dom_sf"/>
</dbReference>
<comment type="similarity">
    <text evidence="1">Belongs to the trichodiene synthase family.</text>
</comment>
<evidence type="ECO:0000313" key="4">
    <source>
        <dbReference type="Proteomes" id="UP001215151"/>
    </source>
</evidence>
<evidence type="ECO:0008006" key="5">
    <source>
        <dbReference type="Google" id="ProtNLM"/>
    </source>
</evidence>
<proteinExistence type="inferred from homology"/>
<dbReference type="InterPro" id="IPR024652">
    <property type="entry name" value="Trichodiene_synth"/>
</dbReference>
<accession>A0AAD7TPI9</accession>
<evidence type="ECO:0000313" key="3">
    <source>
        <dbReference type="EMBL" id="KAJ8473619.1"/>
    </source>
</evidence>
<evidence type="ECO:0000256" key="1">
    <source>
        <dbReference type="ARBA" id="ARBA00007946"/>
    </source>
</evidence>
<sequence length="329" mass="36844">MARKDSDDELSVAVLSDHPTTTADDRAPLDAGFLAQTKHIFSVFLARLDYHAPRIPVNTTLRADISAMVVSWNISENSAFIVTAVETACCVTERAYGHLPYKHQLLIAAYTVLLIYADDLGRGDTLGQVGRWVATREKIIDPGLERLLLQTEEMYDYYTCISADKINAATVDGLLGMVIECATEGARRIGPRSMLYADFLRRKTGFGTSYALFNFVKGWRDPADLCYLQLIPVMDRYICSINDVLSFYKETLRGETDSSYVYLRAAAEEKEPLAVLQQLVEETVADVFNVRAMTSADSQVAEICDKHLMGYLEFHMTAERYGLGELQLQ</sequence>
<keyword evidence="4" id="KW-1185">Reference proteome</keyword>
<dbReference type="GO" id="GO:0016838">
    <property type="term" value="F:carbon-oxygen lyase activity, acting on phosphates"/>
    <property type="evidence" value="ECO:0007669"/>
    <property type="project" value="InterPro"/>
</dbReference>